<dbReference type="EMBL" id="JACMSC010000014">
    <property type="protein sequence ID" value="KAG6489850.1"/>
    <property type="molecule type" value="Genomic_DNA"/>
</dbReference>
<evidence type="ECO:0000313" key="2">
    <source>
        <dbReference type="EMBL" id="KAG6489850.1"/>
    </source>
</evidence>
<evidence type="ECO:0000256" key="1">
    <source>
        <dbReference type="SAM" id="SignalP"/>
    </source>
</evidence>
<reference evidence="2 3" key="1">
    <citation type="submission" date="2020-08" db="EMBL/GenBank/DDBJ databases">
        <title>Plant Genome Project.</title>
        <authorList>
            <person name="Zhang R.-G."/>
        </authorList>
    </citation>
    <scope>NUCLEOTIDE SEQUENCE [LARGE SCALE GENOMIC DNA]</scope>
    <source>
        <tissue evidence="2">Rhizome</tissue>
    </source>
</reference>
<comment type="caution">
    <text evidence="2">The sequence shown here is derived from an EMBL/GenBank/DDBJ whole genome shotgun (WGS) entry which is preliminary data.</text>
</comment>
<protein>
    <submittedName>
        <fullName evidence="2">Uncharacterized protein</fullName>
    </submittedName>
</protein>
<accession>A0A8J5FJZ3</accession>
<proteinExistence type="predicted"/>
<keyword evidence="3" id="KW-1185">Reference proteome</keyword>
<evidence type="ECO:0000313" key="3">
    <source>
        <dbReference type="Proteomes" id="UP000734854"/>
    </source>
</evidence>
<gene>
    <name evidence="2" type="ORF">ZIOFF_051131</name>
</gene>
<organism evidence="2 3">
    <name type="scientific">Zingiber officinale</name>
    <name type="common">Ginger</name>
    <name type="synonym">Amomum zingiber</name>
    <dbReference type="NCBI Taxonomy" id="94328"/>
    <lineage>
        <taxon>Eukaryota</taxon>
        <taxon>Viridiplantae</taxon>
        <taxon>Streptophyta</taxon>
        <taxon>Embryophyta</taxon>
        <taxon>Tracheophyta</taxon>
        <taxon>Spermatophyta</taxon>
        <taxon>Magnoliopsida</taxon>
        <taxon>Liliopsida</taxon>
        <taxon>Zingiberales</taxon>
        <taxon>Zingiberaceae</taxon>
        <taxon>Zingiber</taxon>
    </lineage>
</organism>
<feature type="chain" id="PRO_5035270089" evidence="1">
    <location>
        <begin position="23"/>
        <end position="158"/>
    </location>
</feature>
<name>A0A8J5FJZ3_ZINOF</name>
<keyword evidence="1" id="KW-0732">Signal</keyword>
<dbReference type="Proteomes" id="UP000734854">
    <property type="component" value="Unassembled WGS sequence"/>
</dbReference>
<sequence>MGLRGFLLPGMLSVLTISPISPSTSTSSLGSVDEATKVSIDYFSYGPGPNTNEFHGLRKNTTISCGNLRSLEKEIREASLGTSLQLVELNMNSSSKEQEAIQLPSCLHQIPNSYVGLIESAHSQLSHLDLELRISILVDAKTRDGSLTRVSRNHVNEA</sequence>
<feature type="signal peptide" evidence="1">
    <location>
        <begin position="1"/>
        <end position="22"/>
    </location>
</feature>
<dbReference type="AlphaFoldDB" id="A0A8J5FJZ3"/>